<proteinExistence type="predicted"/>
<protein>
    <recommendedName>
        <fullName evidence="3">Adenylylsulfate kinase</fullName>
    </recommendedName>
</protein>
<dbReference type="EMBL" id="BLAH01000197">
    <property type="protein sequence ID" value="GES40253.1"/>
    <property type="molecule type" value="Genomic_DNA"/>
</dbReference>
<dbReference type="RefSeq" id="WP_037201076.1">
    <property type="nucleotide sequence ID" value="NZ_BAAAYP010000009.1"/>
</dbReference>
<evidence type="ECO:0000313" key="1">
    <source>
        <dbReference type="EMBL" id="GES40253.1"/>
    </source>
</evidence>
<evidence type="ECO:0000313" key="2">
    <source>
        <dbReference type="Proteomes" id="UP000325466"/>
    </source>
</evidence>
<gene>
    <name evidence="1" type="ORF">RAJCM14343_5536</name>
</gene>
<dbReference type="PANTHER" id="PTHR37807">
    <property type="entry name" value="OS07G0160300 PROTEIN"/>
    <property type="match status" value="1"/>
</dbReference>
<evidence type="ECO:0008006" key="3">
    <source>
        <dbReference type="Google" id="ProtNLM"/>
    </source>
</evidence>
<dbReference type="InterPro" id="IPR027417">
    <property type="entry name" value="P-loop_NTPase"/>
</dbReference>
<organism evidence="1 2">
    <name type="scientific">Rhodococcus aetherivorans</name>
    <dbReference type="NCBI Taxonomy" id="191292"/>
    <lineage>
        <taxon>Bacteria</taxon>
        <taxon>Bacillati</taxon>
        <taxon>Actinomycetota</taxon>
        <taxon>Actinomycetes</taxon>
        <taxon>Mycobacteriales</taxon>
        <taxon>Nocardiaceae</taxon>
        <taxon>Rhodococcus</taxon>
    </lineage>
</organism>
<comment type="caution">
    <text evidence="1">The sequence shown here is derived from an EMBL/GenBank/DDBJ whole genome shotgun (WGS) entry which is preliminary data.</text>
</comment>
<sequence>MNRPWLIVIGGLPATGKTTVARRLAARIAAAYLRIDTIEQALVDSGELPRPPRTAGYDAGYALARDQLALGLTTVVECVNPVKLTRDAWCAAAHRAGARVLEVELVCTDPAEHRRRAERRAGDIAGLALPTWQQIRGRHYEAWDRAHLTIDTAVAGPDDAVTTIRREAGLLDPDSAARRPVPGTQSG</sequence>
<dbReference type="Gene3D" id="3.40.50.300">
    <property type="entry name" value="P-loop containing nucleotide triphosphate hydrolases"/>
    <property type="match status" value="1"/>
</dbReference>
<dbReference type="SUPFAM" id="SSF52540">
    <property type="entry name" value="P-loop containing nucleoside triphosphate hydrolases"/>
    <property type="match status" value="1"/>
</dbReference>
<name>A0ABQ0YUD1_9NOCA</name>
<reference evidence="1 2" key="1">
    <citation type="journal article" date="2018" name="Biodegradation">
        <title>1,4-Dioxane degradation characteristics of Rhodococcus aetherivorans JCM 14343.</title>
        <authorList>
            <person name="Inoue D."/>
            <person name="Tsunoda T."/>
            <person name="Yamamoto N."/>
            <person name="Ike M."/>
            <person name="Sei K."/>
        </authorList>
    </citation>
    <scope>NUCLEOTIDE SEQUENCE [LARGE SCALE GENOMIC DNA]</scope>
    <source>
        <strain evidence="1 2">JCM 14343</strain>
    </source>
</reference>
<accession>A0ABQ0YUD1</accession>
<dbReference type="PANTHER" id="PTHR37807:SF3">
    <property type="entry name" value="OS07G0160300 PROTEIN"/>
    <property type="match status" value="1"/>
</dbReference>
<dbReference type="Proteomes" id="UP000325466">
    <property type="component" value="Unassembled WGS sequence"/>
</dbReference>
<dbReference type="Pfam" id="PF13671">
    <property type="entry name" value="AAA_33"/>
    <property type="match status" value="1"/>
</dbReference>
<keyword evidence="2" id="KW-1185">Reference proteome</keyword>